<keyword evidence="1" id="KW-0479">Metal-binding</keyword>
<dbReference type="Proteomes" id="UP001431783">
    <property type="component" value="Unassembled WGS sequence"/>
</dbReference>
<dbReference type="SMART" id="SM00109">
    <property type="entry name" value="C1"/>
    <property type="match status" value="1"/>
</dbReference>
<feature type="coiled-coil region" evidence="3">
    <location>
        <begin position="83"/>
        <end position="117"/>
    </location>
</feature>
<dbReference type="GO" id="GO:0051233">
    <property type="term" value="C:spindle midzone"/>
    <property type="evidence" value="ECO:0007669"/>
    <property type="project" value="TreeGrafter"/>
</dbReference>
<evidence type="ECO:0000256" key="2">
    <source>
        <dbReference type="ARBA" id="ARBA00022833"/>
    </source>
</evidence>
<keyword evidence="7" id="KW-1185">Reference proteome</keyword>
<evidence type="ECO:0000256" key="3">
    <source>
        <dbReference type="SAM" id="Coils"/>
    </source>
</evidence>
<dbReference type="GO" id="GO:0005096">
    <property type="term" value="F:GTPase activator activity"/>
    <property type="evidence" value="ECO:0007669"/>
    <property type="project" value="TreeGrafter"/>
</dbReference>
<dbReference type="InterPro" id="IPR002219">
    <property type="entry name" value="PKC_DAG/PE"/>
</dbReference>
<dbReference type="Gene3D" id="3.30.60.20">
    <property type="match status" value="1"/>
</dbReference>
<feature type="region of interest" description="Disordered" evidence="4">
    <location>
        <begin position="250"/>
        <end position="291"/>
    </location>
</feature>
<dbReference type="SUPFAM" id="SSF57889">
    <property type="entry name" value="Cysteine-rich domain"/>
    <property type="match status" value="1"/>
</dbReference>
<keyword evidence="2" id="KW-0862">Zinc</keyword>
<reference evidence="6 7" key="1">
    <citation type="submission" date="2023-03" db="EMBL/GenBank/DDBJ databases">
        <title>Genome insight into feeding habits of ladybird beetles.</title>
        <authorList>
            <person name="Li H.-S."/>
            <person name="Huang Y.-H."/>
            <person name="Pang H."/>
        </authorList>
    </citation>
    <scope>NUCLEOTIDE SEQUENCE [LARGE SCALE GENOMIC DNA]</scope>
    <source>
        <strain evidence="6">SYSU_2023b</strain>
        <tissue evidence="6">Whole body</tissue>
    </source>
</reference>
<organism evidence="6 7">
    <name type="scientific">Henosepilachna vigintioctopunctata</name>
    <dbReference type="NCBI Taxonomy" id="420089"/>
    <lineage>
        <taxon>Eukaryota</taxon>
        <taxon>Metazoa</taxon>
        <taxon>Ecdysozoa</taxon>
        <taxon>Arthropoda</taxon>
        <taxon>Hexapoda</taxon>
        <taxon>Insecta</taxon>
        <taxon>Pterygota</taxon>
        <taxon>Neoptera</taxon>
        <taxon>Endopterygota</taxon>
        <taxon>Coleoptera</taxon>
        <taxon>Polyphaga</taxon>
        <taxon>Cucujiformia</taxon>
        <taxon>Coccinelloidea</taxon>
        <taxon>Coccinellidae</taxon>
        <taxon>Epilachninae</taxon>
        <taxon>Epilachnini</taxon>
        <taxon>Henosepilachna</taxon>
    </lineage>
</organism>
<proteinExistence type="predicted"/>
<sequence length="367" mass="41523">MAASVSDGGVDPRSSLIAQYDDIIQYTRTLQEQYLDMESSYIKFVQNSLVLYNNFQKSHEECLRLRERLDLMDRDTEDMEKKLTFARTLLDQEKNNRKALERERDNLEIQIALVKELFLRDENIRRAIPDDILKKLDFMDTVRIDDEEAPHSSCPAEVNTTGSILSNFSYSKSEDDLNISSRLIWKKHHPTGVAPEQAATTNRRSCGNKLVEIRTNGTVRATTTLTMPENGPITTTSVIEAIPLSPSAPISNACASSAPPPDKPQNEESRARSDEPPKQVATKSRQDSINDFGYGQKEHVLQLKLIIMPNNCDVCQKKITFSKSSWKCKECKKVCHVYCKDQLLSNPCSSLFNTPNQGNDMGINEIE</sequence>
<evidence type="ECO:0000313" key="6">
    <source>
        <dbReference type="EMBL" id="KAK9893074.1"/>
    </source>
</evidence>
<dbReference type="EMBL" id="JARQZJ010000146">
    <property type="protein sequence ID" value="KAK9893074.1"/>
    <property type="molecule type" value="Genomic_DNA"/>
</dbReference>
<dbReference type="InterPro" id="IPR046349">
    <property type="entry name" value="C1-like_sf"/>
</dbReference>
<dbReference type="GO" id="GO:0007266">
    <property type="term" value="P:Rho protein signal transduction"/>
    <property type="evidence" value="ECO:0007669"/>
    <property type="project" value="TreeGrafter"/>
</dbReference>
<dbReference type="GO" id="GO:0097149">
    <property type="term" value="C:centralspindlin complex"/>
    <property type="evidence" value="ECO:0007669"/>
    <property type="project" value="TreeGrafter"/>
</dbReference>
<dbReference type="GO" id="GO:0032154">
    <property type="term" value="C:cleavage furrow"/>
    <property type="evidence" value="ECO:0007669"/>
    <property type="project" value="TreeGrafter"/>
</dbReference>
<dbReference type="PROSITE" id="PS50081">
    <property type="entry name" value="ZF_DAG_PE_2"/>
    <property type="match status" value="1"/>
</dbReference>
<dbReference type="GO" id="GO:0030496">
    <property type="term" value="C:midbody"/>
    <property type="evidence" value="ECO:0007669"/>
    <property type="project" value="TreeGrafter"/>
</dbReference>
<dbReference type="PANTHER" id="PTHR46199">
    <property type="entry name" value="RAC GTPASE-ACTIVATING PROTEIN 1"/>
    <property type="match status" value="1"/>
</dbReference>
<evidence type="ECO:0000259" key="5">
    <source>
        <dbReference type="PROSITE" id="PS50081"/>
    </source>
</evidence>
<feature type="compositionally biased region" description="Basic and acidic residues" evidence="4">
    <location>
        <begin position="264"/>
        <end position="277"/>
    </location>
</feature>
<accession>A0AAW1VCF3</accession>
<keyword evidence="3" id="KW-0175">Coiled coil</keyword>
<dbReference type="GO" id="GO:0005634">
    <property type="term" value="C:nucleus"/>
    <property type="evidence" value="ECO:0007669"/>
    <property type="project" value="TreeGrafter"/>
</dbReference>
<gene>
    <name evidence="6" type="ORF">WA026_023566</name>
</gene>
<dbReference type="GO" id="GO:0046872">
    <property type="term" value="F:metal ion binding"/>
    <property type="evidence" value="ECO:0007669"/>
    <property type="project" value="UniProtKB-KW"/>
</dbReference>
<dbReference type="CDD" id="cd20821">
    <property type="entry name" value="C1_MgcRacGAP"/>
    <property type="match status" value="1"/>
</dbReference>
<dbReference type="GO" id="GO:0000281">
    <property type="term" value="P:mitotic cytokinesis"/>
    <property type="evidence" value="ECO:0007669"/>
    <property type="project" value="TreeGrafter"/>
</dbReference>
<evidence type="ECO:0000256" key="4">
    <source>
        <dbReference type="SAM" id="MobiDB-lite"/>
    </source>
</evidence>
<comment type="caution">
    <text evidence="6">The sequence shown here is derived from an EMBL/GenBank/DDBJ whole genome shotgun (WGS) entry which is preliminary data.</text>
</comment>
<feature type="domain" description="Phorbol-ester/DAG-type" evidence="5">
    <location>
        <begin position="298"/>
        <end position="348"/>
    </location>
</feature>
<dbReference type="PROSITE" id="PS00479">
    <property type="entry name" value="ZF_DAG_PE_1"/>
    <property type="match status" value="1"/>
</dbReference>
<dbReference type="AlphaFoldDB" id="A0AAW1VCF3"/>
<evidence type="ECO:0000313" key="7">
    <source>
        <dbReference type="Proteomes" id="UP001431783"/>
    </source>
</evidence>
<name>A0AAW1VCF3_9CUCU</name>
<evidence type="ECO:0000256" key="1">
    <source>
        <dbReference type="ARBA" id="ARBA00022723"/>
    </source>
</evidence>
<dbReference type="PANTHER" id="PTHR46199:SF3">
    <property type="entry name" value="RAC GTPASE-ACTIVATING PROTEIN 1"/>
    <property type="match status" value="1"/>
</dbReference>
<protein>
    <recommendedName>
        <fullName evidence="5">Phorbol-ester/DAG-type domain-containing protein</fullName>
    </recommendedName>
</protein>
<dbReference type="GO" id="GO:0051256">
    <property type="term" value="P:mitotic spindle midzone assembly"/>
    <property type="evidence" value="ECO:0007669"/>
    <property type="project" value="TreeGrafter"/>
</dbReference>